<keyword evidence="2" id="KW-1185">Reference proteome</keyword>
<evidence type="ECO:0000313" key="2">
    <source>
        <dbReference type="Proteomes" id="UP000242180"/>
    </source>
</evidence>
<dbReference type="PROSITE" id="PS51257">
    <property type="entry name" value="PROKAR_LIPOPROTEIN"/>
    <property type="match status" value="1"/>
</dbReference>
<reference evidence="1 2" key="1">
    <citation type="submission" date="2016-07" db="EMBL/GenBank/DDBJ databases">
        <title>Pervasive Adenine N6-methylation of Active Genes in Fungi.</title>
        <authorList>
            <consortium name="DOE Joint Genome Institute"/>
            <person name="Mondo S.J."/>
            <person name="Dannebaum R.O."/>
            <person name="Kuo R.C."/>
            <person name="Labutti K."/>
            <person name="Haridas S."/>
            <person name="Kuo A."/>
            <person name="Salamov A."/>
            <person name="Ahrendt S.R."/>
            <person name="Lipzen A."/>
            <person name="Sullivan W."/>
            <person name="Andreopoulos W.B."/>
            <person name="Clum A."/>
            <person name="Lindquist E."/>
            <person name="Daum C."/>
            <person name="Ramamoorthy G.K."/>
            <person name="Gryganskyi A."/>
            <person name="Culley D."/>
            <person name="Magnuson J.K."/>
            <person name="James T.Y."/>
            <person name="O'Malley M.A."/>
            <person name="Stajich J.E."/>
            <person name="Spatafora J.W."/>
            <person name="Visel A."/>
            <person name="Grigoriev I.V."/>
        </authorList>
    </citation>
    <scope>NUCLEOTIDE SEQUENCE [LARGE SCALE GENOMIC DNA]</scope>
    <source>
        <strain evidence="1 2">NRRL 2496</strain>
    </source>
</reference>
<gene>
    <name evidence="1" type="ORF">BCR43DRAFT_49655</name>
</gene>
<dbReference type="EMBL" id="MCGN01000001">
    <property type="protein sequence ID" value="ORZ03435.1"/>
    <property type="molecule type" value="Genomic_DNA"/>
</dbReference>
<proteinExistence type="predicted"/>
<name>A0A1X2HV12_SYNRA</name>
<dbReference type="InParanoid" id="A0A1X2HV12"/>
<sequence length="73" mass="8281">MVLRGLSRHPFCSIFLSGCHYSTHDQLRGRFYLILSANCVTSYRAMLSSGPATVVTRPSKRSSAWRSCYYICL</sequence>
<accession>A0A1X2HV12</accession>
<organism evidence="1 2">
    <name type="scientific">Syncephalastrum racemosum</name>
    <name type="common">Filamentous fungus</name>
    <dbReference type="NCBI Taxonomy" id="13706"/>
    <lineage>
        <taxon>Eukaryota</taxon>
        <taxon>Fungi</taxon>
        <taxon>Fungi incertae sedis</taxon>
        <taxon>Mucoromycota</taxon>
        <taxon>Mucoromycotina</taxon>
        <taxon>Mucoromycetes</taxon>
        <taxon>Mucorales</taxon>
        <taxon>Syncephalastraceae</taxon>
        <taxon>Syncephalastrum</taxon>
    </lineage>
</organism>
<comment type="caution">
    <text evidence="1">The sequence shown here is derived from an EMBL/GenBank/DDBJ whole genome shotgun (WGS) entry which is preliminary data.</text>
</comment>
<dbReference type="Proteomes" id="UP000242180">
    <property type="component" value="Unassembled WGS sequence"/>
</dbReference>
<evidence type="ECO:0000313" key="1">
    <source>
        <dbReference type="EMBL" id="ORZ03435.1"/>
    </source>
</evidence>
<protein>
    <submittedName>
        <fullName evidence="1">Uncharacterized protein</fullName>
    </submittedName>
</protein>
<dbReference type="AlphaFoldDB" id="A0A1X2HV12"/>